<dbReference type="EMBL" id="CP001965">
    <property type="protein sequence ID" value="ADE10744.1"/>
    <property type="molecule type" value="Genomic_DNA"/>
</dbReference>
<gene>
    <name evidence="1" type="ordered locus">Slit_0504</name>
</gene>
<name>D5CMQ8_SIDLE</name>
<organism evidence="1 2">
    <name type="scientific">Sideroxydans lithotrophicus (strain ES-1)</name>
    <dbReference type="NCBI Taxonomy" id="580332"/>
    <lineage>
        <taxon>Bacteria</taxon>
        <taxon>Pseudomonadati</taxon>
        <taxon>Pseudomonadota</taxon>
        <taxon>Betaproteobacteria</taxon>
        <taxon>Nitrosomonadales</taxon>
        <taxon>Gallionellaceae</taxon>
        <taxon>Sideroxydans</taxon>
    </lineage>
</organism>
<dbReference type="AlphaFoldDB" id="D5CMQ8"/>
<dbReference type="STRING" id="580332.Slit_0504"/>
<keyword evidence="2" id="KW-1185">Reference proteome</keyword>
<protein>
    <submittedName>
        <fullName evidence="1">Uncharacterized protein</fullName>
    </submittedName>
</protein>
<reference evidence="1 2" key="1">
    <citation type="submission" date="2010-03" db="EMBL/GenBank/DDBJ databases">
        <title>Complete sequence of Sideroxydans lithotrophicus ES-1.</title>
        <authorList>
            <consortium name="US DOE Joint Genome Institute"/>
            <person name="Lucas S."/>
            <person name="Copeland A."/>
            <person name="Lapidus A."/>
            <person name="Cheng J.-F."/>
            <person name="Bruce D."/>
            <person name="Goodwin L."/>
            <person name="Pitluck S."/>
            <person name="Munk A.C."/>
            <person name="Detter J.C."/>
            <person name="Han C."/>
            <person name="Tapia R."/>
            <person name="Larimer F."/>
            <person name="Land M."/>
            <person name="Hauser L."/>
            <person name="Kyrpides N."/>
            <person name="Ivanova N."/>
            <person name="Emerson D."/>
            <person name="Woyke T."/>
        </authorList>
    </citation>
    <scope>NUCLEOTIDE SEQUENCE [LARGE SCALE GENOMIC DNA]</scope>
    <source>
        <strain evidence="1 2">ES-1</strain>
    </source>
</reference>
<proteinExistence type="predicted"/>
<sequence>MDMADAYGAADLRIGRTQLAVLVMGQRLVLRLLGKHMRDAVRDRALLSEQQGEDKE</sequence>
<dbReference type="KEGG" id="slt:Slit_0504"/>
<accession>D5CMQ8</accession>
<evidence type="ECO:0000313" key="1">
    <source>
        <dbReference type="EMBL" id="ADE10744.1"/>
    </source>
</evidence>
<evidence type="ECO:0000313" key="2">
    <source>
        <dbReference type="Proteomes" id="UP000001625"/>
    </source>
</evidence>
<dbReference type="HOGENOM" id="CLU_3011865_0_0_4"/>
<dbReference type="Proteomes" id="UP000001625">
    <property type="component" value="Chromosome"/>
</dbReference>